<comment type="caution">
    <text evidence="1">The sequence shown here is derived from an EMBL/GenBank/DDBJ whole genome shotgun (WGS) entry which is preliminary data.</text>
</comment>
<organism evidence="1 2">
    <name type="scientific">Bacillus halotolerans</name>
    <dbReference type="NCBI Taxonomy" id="260554"/>
    <lineage>
        <taxon>Bacteria</taxon>
        <taxon>Bacillati</taxon>
        <taxon>Bacillota</taxon>
        <taxon>Bacilli</taxon>
        <taxon>Bacillales</taxon>
        <taxon>Bacillaceae</taxon>
        <taxon>Bacillus</taxon>
    </lineage>
</organism>
<evidence type="ECO:0000313" key="1">
    <source>
        <dbReference type="EMBL" id="MCY9186319.1"/>
    </source>
</evidence>
<sequence>MTERQRRCAPFAGKPRLYVKDAGGYHFGCCLGIISDDRSGFDLGGTIYDGAFLQRLTEK</sequence>
<dbReference type="EMBL" id="JALAWA010000011">
    <property type="protein sequence ID" value="MCY9186319.1"/>
    <property type="molecule type" value="Genomic_DNA"/>
</dbReference>
<reference evidence="1" key="1">
    <citation type="submission" date="2022-02" db="EMBL/GenBank/DDBJ databases">
        <title>Crop Bioprotection Bacillus Genome Sequencing.</title>
        <authorList>
            <person name="Dunlap C."/>
        </authorList>
    </citation>
    <scope>NUCLEOTIDE SEQUENCE</scope>
    <source>
        <strain evidence="1">EC49O2N-C10</strain>
    </source>
</reference>
<name>A0A9Q4ERL2_9BACI</name>
<dbReference type="RefSeq" id="WP_268497603.1">
    <property type="nucleotide sequence ID" value="NZ_JALAVZ010000006.1"/>
</dbReference>
<accession>A0A9Q4ERL2</accession>
<dbReference type="Proteomes" id="UP001073053">
    <property type="component" value="Unassembled WGS sequence"/>
</dbReference>
<protein>
    <submittedName>
        <fullName evidence="1">Uncharacterized protein</fullName>
    </submittedName>
</protein>
<proteinExistence type="predicted"/>
<evidence type="ECO:0000313" key="2">
    <source>
        <dbReference type="Proteomes" id="UP001073053"/>
    </source>
</evidence>
<dbReference type="AlphaFoldDB" id="A0A9Q4ERL2"/>
<gene>
    <name evidence="1" type="ORF">MOF03_16990</name>
</gene>